<dbReference type="GO" id="GO:0003676">
    <property type="term" value="F:nucleic acid binding"/>
    <property type="evidence" value="ECO:0007669"/>
    <property type="project" value="InterPro"/>
</dbReference>
<dbReference type="OrthoDB" id="1434354at2759"/>
<dbReference type="EMBL" id="SMOL01000559">
    <property type="protein sequence ID" value="KAB2607266.1"/>
    <property type="molecule type" value="Genomic_DNA"/>
</dbReference>
<dbReference type="Gene3D" id="3.30.420.10">
    <property type="entry name" value="Ribonuclease H-like superfamily/Ribonuclease H"/>
    <property type="match status" value="1"/>
</dbReference>
<comment type="caution">
    <text evidence="10">The sequence shown here is derived from an EMBL/GenBank/DDBJ whole genome shotgun (WGS) entry which is preliminary data.</text>
</comment>
<dbReference type="InterPro" id="IPR051026">
    <property type="entry name" value="PI/PC_transfer"/>
</dbReference>
<gene>
    <name evidence="10" type="ORF">D8674_006983</name>
</gene>
<dbReference type="Pfam" id="PF00650">
    <property type="entry name" value="CRAL_TRIO"/>
    <property type="match status" value="1"/>
</dbReference>
<evidence type="ECO:0000313" key="10">
    <source>
        <dbReference type="EMBL" id="KAB2607266.1"/>
    </source>
</evidence>
<name>A0A5N5FVV3_9ROSA</name>
<organism evidence="10 11">
    <name type="scientific">Pyrus ussuriensis x Pyrus communis</name>
    <dbReference type="NCBI Taxonomy" id="2448454"/>
    <lineage>
        <taxon>Eukaryota</taxon>
        <taxon>Viridiplantae</taxon>
        <taxon>Streptophyta</taxon>
        <taxon>Embryophyta</taxon>
        <taxon>Tracheophyta</taxon>
        <taxon>Spermatophyta</taxon>
        <taxon>Magnoliopsida</taxon>
        <taxon>eudicotyledons</taxon>
        <taxon>Gunneridae</taxon>
        <taxon>Pentapetalae</taxon>
        <taxon>rosids</taxon>
        <taxon>fabids</taxon>
        <taxon>Rosales</taxon>
        <taxon>Rosaceae</taxon>
        <taxon>Amygdaloideae</taxon>
        <taxon>Maleae</taxon>
        <taxon>Pyrus</taxon>
    </lineage>
</organism>
<dbReference type="AlphaFoldDB" id="A0A5N5FVV3"/>
<feature type="domain" description="CRAL-TRIO" evidence="9">
    <location>
        <begin position="225"/>
        <end position="400"/>
    </location>
</feature>
<evidence type="ECO:0000256" key="1">
    <source>
        <dbReference type="ARBA" id="ARBA00001968"/>
    </source>
</evidence>
<dbReference type="SMART" id="SM01100">
    <property type="entry name" value="CRAL_TRIO_N"/>
    <property type="match status" value="1"/>
</dbReference>
<keyword evidence="6" id="KW-0333">Golgi apparatus</keyword>
<reference evidence="10 11" key="3">
    <citation type="submission" date="2019-11" db="EMBL/GenBank/DDBJ databases">
        <title>A de novo genome assembly of a pear dwarfing rootstock.</title>
        <authorList>
            <person name="Wang F."/>
            <person name="Wang J."/>
            <person name="Li S."/>
            <person name="Zhang Y."/>
            <person name="Fang M."/>
            <person name="Ma L."/>
            <person name="Zhao Y."/>
            <person name="Jiang S."/>
        </authorList>
    </citation>
    <scope>NUCLEOTIDE SEQUENCE [LARGE SCALE GENOMIC DNA]</scope>
    <source>
        <strain evidence="10">S2</strain>
        <tissue evidence="10">Leaf</tissue>
    </source>
</reference>
<dbReference type="Pfam" id="PF04857">
    <property type="entry name" value="CAF1"/>
    <property type="match status" value="1"/>
</dbReference>
<keyword evidence="5" id="KW-0653">Protein transport</keyword>
<feature type="region of interest" description="Disordered" evidence="8">
    <location>
        <begin position="456"/>
        <end position="490"/>
    </location>
</feature>
<dbReference type="InterPro" id="IPR036397">
    <property type="entry name" value="RNaseH_sf"/>
</dbReference>
<evidence type="ECO:0000256" key="2">
    <source>
        <dbReference type="ARBA" id="ARBA00004202"/>
    </source>
</evidence>
<comment type="similarity">
    <text evidence="7">Belongs to the SFH family.</text>
</comment>
<reference evidence="11" key="2">
    <citation type="submission" date="2019-10" db="EMBL/GenBank/DDBJ databases">
        <title>A de novo genome assembly of a pear dwarfing rootstock.</title>
        <authorList>
            <person name="Wang F."/>
            <person name="Wang J."/>
            <person name="Li S."/>
            <person name="Zhang Y."/>
            <person name="Fang M."/>
            <person name="Ma L."/>
            <person name="Zhao Y."/>
            <person name="Jiang S."/>
        </authorList>
    </citation>
    <scope>NUCLEOTIDE SEQUENCE [LARGE SCALE GENOMIC DNA]</scope>
</reference>
<evidence type="ECO:0000256" key="7">
    <source>
        <dbReference type="ARBA" id="ARBA00038020"/>
    </source>
</evidence>
<dbReference type="InterPro" id="IPR006941">
    <property type="entry name" value="RNase_CAF1"/>
</dbReference>
<dbReference type="InterPro" id="IPR058888">
    <property type="entry name" value="LLG1-like"/>
</dbReference>
<comment type="cofactor">
    <cofactor evidence="1">
        <name>a divalent metal cation</name>
        <dbReference type="ChEBI" id="CHEBI:60240"/>
    </cofactor>
</comment>
<dbReference type="PANTHER" id="PTHR45657">
    <property type="entry name" value="CRAL-TRIO DOMAIN-CONTAINING PROTEIN YKL091C-RELATED"/>
    <property type="match status" value="1"/>
</dbReference>
<comment type="subcellular location">
    <subcellularLocation>
        <location evidence="2">Cell membrane</location>
        <topology evidence="2">Peripheral membrane protein</topology>
    </subcellularLocation>
    <subcellularLocation>
        <location evidence="3">Golgi apparatus membrane</location>
        <topology evidence="3">Peripheral membrane protein</topology>
    </subcellularLocation>
</comment>
<evidence type="ECO:0000313" key="11">
    <source>
        <dbReference type="Proteomes" id="UP000327157"/>
    </source>
</evidence>
<dbReference type="Gene3D" id="1.10.8.20">
    <property type="entry name" value="N-terminal domain of phosphatidylinositol transfer protein sec14p"/>
    <property type="match status" value="1"/>
</dbReference>
<dbReference type="Pfam" id="PF26578">
    <property type="entry name" value="LLG1"/>
    <property type="match status" value="1"/>
</dbReference>
<proteinExistence type="inferred from homology"/>
<evidence type="ECO:0000259" key="9">
    <source>
        <dbReference type="PROSITE" id="PS50191"/>
    </source>
</evidence>
<evidence type="ECO:0000256" key="3">
    <source>
        <dbReference type="ARBA" id="ARBA00004395"/>
    </source>
</evidence>
<dbReference type="SUPFAM" id="SSF52087">
    <property type="entry name" value="CRAL/TRIO domain"/>
    <property type="match status" value="1"/>
</dbReference>
<dbReference type="InterPro" id="IPR011074">
    <property type="entry name" value="CRAL/TRIO_N_dom"/>
</dbReference>
<dbReference type="InterPro" id="IPR036865">
    <property type="entry name" value="CRAL-TRIO_dom_sf"/>
</dbReference>
<dbReference type="InterPro" id="IPR001251">
    <property type="entry name" value="CRAL-TRIO_dom"/>
</dbReference>
<dbReference type="InterPro" id="IPR036273">
    <property type="entry name" value="CRAL/TRIO_N_dom_sf"/>
</dbReference>
<dbReference type="InterPro" id="IPR012337">
    <property type="entry name" value="RNaseH-like_sf"/>
</dbReference>
<dbReference type="Proteomes" id="UP000327157">
    <property type="component" value="Chromosome 11"/>
</dbReference>
<evidence type="ECO:0000256" key="6">
    <source>
        <dbReference type="ARBA" id="ARBA00023034"/>
    </source>
</evidence>
<keyword evidence="5" id="KW-0813">Transport</keyword>
<evidence type="ECO:0000256" key="4">
    <source>
        <dbReference type="ARBA" id="ARBA00008372"/>
    </source>
</evidence>
<dbReference type="GO" id="GO:0015031">
    <property type="term" value="P:protein transport"/>
    <property type="evidence" value="ECO:0007669"/>
    <property type="project" value="UniProtKB-KW"/>
</dbReference>
<dbReference type="Gene3D" id="3.40.525.10">
    <property type="entry name" value="CRAL-TRIO lipid binding domain"/>
    <property type="match status" value="1"/>
</dbReference>
<dbReference type="PANTHER" id="PTHR45657:SF8">
    <property type="entry name" value="PHOSPHATIDYLINOSITOL_PHOSPHATIDYLCHOLINE TRANSFER PROTEIN SFH13"/>
    <property type="match status" value="1"/>
</dbReference>
<evidence type="ECO:0000256" key="8">
    <source>
        <dbReference type="SAM" id="MobiDB-lite"/>
    </source>
</evidence>
<comment type="similarity">
    <text evidence="4">Belongs to the CAF1 family.</text>
</comment>
<feature type="compositionally biased region" description="Basic and acidic residues" evidence="8">
    <location>
        <begin position="515"/>
        <end position="524"/>
    </location>
</feature>
<protein>
    <submittedName>
        <fullName evidence="10">Phosphatidylinositol/phosphatidylcholine transfer protein SFH13-like</fullName>
    </submittedName>
</protein>
<reference evidence="10 11" key="1">
    <citation type="submission" date="2019-09" db="EMBL/GenBank/DDBJ databases">
        <authorList>
            <person name="Ou C."/>
        </authorList>
    </citation>
    <scope>NUCLEOTIDE SEQUENCE [LARGE SCALE GENOMIC DNA]</scope>
    <source>
        <strain evidence="10">S2</strain>
        <tissue evidence="10">Leaf</tissue>
    </source>
</reference>
<keyword evidence="11" id="KW-1185">Reference proteome</keyword>
<dbReference type="CDD" id="cd00170">
    <property type="entry name" value="SEC14"/>
    <property type="match status" value="1"/>
</dbReference>
<dbReference type="PROSITE" id="PS50191">
    <property type="entry name" value="CRAL_TRIO"/>
    <property type="match status" value="1"/>
</dbReference>
<dbReference type="GO" id="GO:0000139">
    <property type="term" value="C:Golgi membrane"/>
    <property type="evidence" value="ECO:0007669"/>
    <property type="project" value="UniProtKB-SubCell"/>
</dbReference>
<accession>A0A5N5FVV3</accession>
<dbReference type="SUPFAM" id="SSF46938">
    <property type="entry name" value="CRAL/TRIO N-terminal domain"/>
    <property type="match status" value="1"/>
</dbReference>
<sequence>MRVIRTWVIRIDEVANLEMMRLESDSGEVKLFSHISPSAVDIKSVNIKYGTFMLKSLRWIRFLSLKIKGQETVEILPLHWTKMSGLEGFGALDEIRERRSDFENSEEERRRSRICNLKKKAINASSKFTHSLKKRGKRKIDYRVPAVSIEDVRDAKEESVVQEFRQRLLDMDLLPARHDDYHTLLRFLKARDLNIEKTLQLWEEMLKWRKEFGTDTILEDFEFEELDEVLQFYPQGYHGVDKEGRPVYIERLGKAHPSRLMQITSIERYLKYHVQEFERALQEKFPACSIAAKRQICSTTTILDVQGLGMKNFTRTAANLLSAMSKIDTNYYPETLHRMYIVNAGPGFKKMLWPAAQKFLDVKTIAKIQVLDPKSLSKLLEVIDSSQLPDFLGGSCTCSAEGGCLRSNKGPWNDIEIMKLLHAAEATFVRQISRVSGDQEKFDSYIQIYPLKGRTSDTSVVESGSDIDDPCSSLGRRSSAFPPLDSVDEDASDPNAYYSCDDLPLVEKAGTSDQGVRRHQDHNVSLEATSNSEGSSVNLRFDATKDKIEKTDFTRTAKKLVSFLVRLIPFSRILQFEFWRKQNNIYPSNLVESNTNSHLPSPEVVSQEDYVQPCLQRLQQLEKVCEELNNKPASIPLEKERMLMDSLERIKSVEYDLEQTKRVLHAAAVKQLEIARLLENLQESKFHSMIRYYPFLSIDTEFPGTVFQYSDIHTPLPTPASKYKLMKANVDNTNIIQLGLTLSDNNGNLPSFGNNSCYIWEFNFRDFDVHRDLQNISSIQLLEKQGIDFLKNKEKGIRSSDFSLLWHKSSLLSKKSQLTWVGFHSAYDFGYLIKMLTDDWLPPDINSFMCMMDIYFGKKVYDIKSMIRVSRGIYGGLERVANKLGVDRVAGKSHQAASDSLLTWQTFQKLTHVYYTNGVFESQASIGRNLLQAKTGCPVNFEFLNYTVITSQCKGPQYPAKQCCGAFKELACPYADVLNDLTNECASIMFSYINLYGNYPPGLFANECHDGKEGLICPALPPSAVANDVNGAHTAHYPSPLLMLVAGFLALSRLL</sequence>
<dbReference type="GO" id="GO:0005886">
    <property type="term" value="C:plasma membrane"/>
    <property type="evidence" value="ECO:0007669"/>
    <property type="project" value="UniProtKB-SubCell"/>
</dbReference>
<dbReference type="SMART" id="SM00516">
    <property type="entry name" value="SEC14"/>
    <property type="match status" value="1"/>
</dbReference>
<dbReference type="SUPFAM" id="SSF53098">
    <property type="entry name" value="Ribonuclease H-like"/>
    <property type="match status" value="1"/>
</dbReference>
<evidence type="ECO:0000256" key="5">
    <source>
        <dbReference type="ARBA" id="ARBA00022927"/>
    </source>
</evidence>
<feature type="region of interest" description="Disordered" evidence="8">
    <location>
        <begin position="511"/>
        <end position="531"/>
    </location>
</feature>